<feature type="transmembrane region" description="Helical" evidence="8">
    <location>
        <begin position="12"/>
        <end position="30"/>
    </location>
</feature>
<dbReference type="PANTHER" id="PTHR30269">
    <property type="entry name" value="TRANSMEMBRANE PROTEIN YFCA"/>
    <property type="match status" value="1"/>
</dbReference>
<dbReference type="EMBL" id="SNYW01000010">
    <property type="protein sequence ID" value="TDQ80848.1"/>
    <property type="molecule type" value="Genomic_DNA"/>
</dbReference>
<proteinExistence type="inferred from homology"/>
<evidence type="ECO:0000256" key="7">
    <source>
        <dbReference type="ARBA" id="ARBA00023136"/>
    </source>
</evidence>
<feature type="transmembrane region" description="Helical" evidence="8">
    <location>
        <begin position="86"/>
        <end position="104"/>
    </location>
</feature>
<accession>A0A4R6WQD5</accession>
<feature type="transmembrane region" description="Helical" evidence="8">
    <location>
        <begin position="140"/>
        <end position="166"/>
    </location>
</feature>
<evidence type="ECO:0000256" key="3">
    <source>
        <dbReference type="ARBA" id="ARBA00022448"/>
    </source>
</evidence>
<name>A0A4R6WQD5_9PROT</name>
<sequence>MPASLLDLLPDLSAGPAVLVFGTVFLAGILRGFTGFGFALAAVPVITLFLEPAAIVPAIPIVAMAAGTQQMRRAWGQANWPAVRRLLVGAVLGAPIGVAALAWLPANAMRLLIGAVLLAAVLLLWRGYKFEVTPPTGAQMGLGLFSGLLNGSTAMGGPPVILYFLASPEGVAIGRASLLIYFFFISAWSIAMQALGGLLDIKTVVLALLMIPVMALGNLIGDRAFDRSSTATYQRVALLFLAIIAVVAILRALLPA</sequence>
<feature type="transmembrane region" description="Helical" evidence="8">
    <location>
        <begin position="178"/>
        <end position="198"/>
    </location>
</feature>
<comment type="similarity">
    <text evidence="2 8">Belongs to the 4-toluene sulfonate uptake permease (TSUP) (TC 2.A.102) family.</text>
</comment>
<keyword evidence="4 8" id="KW-1003">Cell membrane</keyword>
<dbReference type="GO" id="GO:0005886">
    <property type="term" value="C:plasma membrane"/>
    <property type="evidence" value="ECO:0007669"/>
    <property type="project" value="UniProtKB-SubCell"/>
</dbReference>
<evidence type="ECO:0000256" key="2">
    <source>
        <dbReference type="ARBA" id="ARBA00009142"/>
    </source>
</evidence>
<feature type="transmembrane region" description="Helical" evidence="8">
    <location>
        <begin position="204"/>
        <end position="221"/>
    </location>
</feature>
<organism evidence="9 10">
    <name type="scientific">Dongia mobilis</name>
    <dbReference type="NCBI Taxonomy" id="578943"/>
    <lineage>
        <taxon>Bacteria</taxon>
        <taxon>Pseudomonadati</taxon>
        <taxon>Pseudomonadota</taxon>
        <taxon>Alphaproteobacteria</taxon>
        <taxon>Rhodospirillales</taxon>
        <taxon>Dongiaceae</taxon>
        <taxon>Dongia</taxon>
    </lineage>
</organism>
<dbReference type="InterPro" id="IPR052017">
    <property type="entry name" value="TSUP"/>
</dbReference>
<dbReference type="InterPro" id="IPR002781">
    <property type="entry name" value="TM_pro_TauE-like"/>
</dbReference>
<feature type="transmembrane region" description="Helical" evidence="8">
    <location>
        <begin position="111"/>
        <end position="128"/>
    </location>
</feature>
<dbReference type="AlphaFoldDB" id="A0A4R6WQD5"/>
<protein>
    <recommendedName>
        <fullName evidence="8">Probable membrane transporter protein</fullName>
    </recommendedName>
</protein>
<evidence type="ECO:0000256" key="1">
    <source>
        <dbReference type="ARBA" id="ARBA00004651"/>
    </source>
</evidence>
<dbReference type="OrthoDB" id="9795324at2"/>
<dbReference type="RefSeq" id="WP_133614190.1">
    <property type="nucleotide sequence ID" value="NZ_SNYW01000010.1"/>
</dbReference>
<evidence type="ECO:0000256" key="6">
    <source>
        <dbReference type="ARBA" id="ARBA00022989"/>
    </source>
</evidence>
<reference evidence="9 10" key="1">
    <citation type="submission" date="2019-03" db="EMBL/GenBank/DDBJ databases">
        <title>Genomic Encyclopedia of Type Strains, Phase III (KMG-III): the genomes of soil and plant-associated and newly described type strains.</title>
        <authorList>
            <person name="Whitman W."/>
        </authorList>
    </citation>
    <scope>NUCLEOTIDE SEQUENCE [LARGE SCALE GENOMIC DNA]</scope>
    <source>
        <strain evidence="9 10">CGMCC 1.7660</strain>
    </source>
</reference>
<evidence type="ECO:0000256" key="4">
    <source>
        <dbReference type="ARBA" id="ARBA00022475"/>
    </source>
</evidence>
<dbReference type="PANTHER" id="PTHR30269:SF37">
    <property type="entry name" value="MEMBRANE TRANSPORTER PROTEIN"/>
    <property type="match status" value="1"/>
</dbReference>
<evidence type="ECO:0000313" key="10">
    <source>
        <dbReference type="Proteomes" id="UP000295783"/>
    </source>
</evidence>
<evidence type="ECO:0000256" key="5">
    <source>
        <dbReference type="ARBA" id="ARBA00022692"/>
    </source>
</evidence>
<keyword evidence="10" id="KW-1185">Reference proteome</keyword>
<keyword evidence="5 8" id="KW-0812">Transmembrane</keyword>
<evidence type="ECO:0000256" key="8">
    <source>
        <dbReference type="RuleBase" id="RU363041"/>
    </source>
</evidence>
<feature type="transmembrane region" description="Helical" evidence="8">
    <location>
        <begin position="37"/>
        <end position="66"/>
    </location>
</feature>
<keyword evidence="7 8" id="KW-0472">Membrane</keyword>
<evidence type="ECO:0000313" key="9">
    <source>
        <dbReference type="EMBL" id="TDQ80848.1"/>
    </source>
</evidence>
<feature type="transmembrane region" description="Helical" evidence="8">
    <location>
        <begin position="233"/>
        <end position="254"/>
    </location>
</feature>
<comment type="caution">
    <text evidence="9">The sequence shown here is derived from an EMBL/GenBank/DDBJ whole genome shotgun (WGS) entry which is preliminary data.</text>
</comment>
<dbReference type="Proteomes" id="UP000295783">
    <property type="component" value="Unassembled WGS sequence"/>
</dbReference>
<keyword evidence="3" id="KW-0813">Transport</keyword>
<gene>
    <name evidence="9" type="ORF">A8950_2716</name>
</gene>
<keyword evidence="6 8" id="KW-1133">Transmembrane helix</keyword>
<comment type="subcellular location">
    <subcellularLocation>
        <location evidence="1 8">Cell membrane</location>
        <topology evidence="1 8">Multi-pass membrane protein</topology>
    </subcellularLocation>
</comment>
<dbReference type="Pfam" id="PF01925">
    <property type="entry name" value="TauE"/>
    <property type="match status" value="1"/>
</dbReference>